<evidence type="ECO:0000256" key="1">
    <source>
        <dbReference type="SAM" id="MobiDB-lite"/>
    </source>
</evidence>
<proteinExistence type="predicted"/>
<organism evidence="2 3">
    <name type="scientific">Peronospora matthiolae</name>
    <dbReference type="NCBI Taxonomy" id="2874970"/>
    <lineage>
        <taxon>Eukaryota</taxon>
        <taxon>Sar</taxon>
        <taxon>Stramenopiles</taxon>
        <taxon>Oomycota</taxon>
        <taxon>Peronosporomycetes</taxon>
        <taxon>Peronosporales</taxon>
        <taxon>Peronosporaceae</taxon>
        <taxon>Peronospora</taxon>
    </lineage>
</organism>
<dbReference type="Proteomes" id="UP001162060">
    <property type="component" value="Unassembled WGS sequence"/>
</dbReference>
<comment type="caution">
    <text evidence="2">The sequence shown here is derived from an EMBL/GenBank/DDBJ whole genome shotgun (WGS) entry which is preliminary data.</text>
</comment>
<feature type="compositionally biased region" description="Low complexity" evidence="1">
    <location>
        <begin position="119"/>
        <end position="128"/>
    </location>
</feature>
<reference evidence="2" key="1">
    <citation type="submission" date="2024-01" db="EMBL/GenBank/DDBJ databases">
        <authorList>
            <person name="Webb A."/>
        </authorList>
    </citation>
    <scope>NUCLEOTIDE SEQUENCE</scope>
    <source>
        <strain evidence="2">Pm1</strain>
    </source>
</reference>
<gene>
    <name evidence="2" type="ORF">PM001_LOCUS22665</name>
</gene>
<name>A0AAV1UVM2_9STRA</name>
<evidence type="ECO:0000313" key="2">
    <source>
        <dbReference type="EMBL" id="CAK7937515.1"/>
    </source>
</evidence>
<feature type="region of interest" description="Disordered" evidence="1">
    <location>
        <begin position="119"/>
        <end position="143"/>
    </location>
</feature>
<evidence type="ECO:0000313" key="3">
    <source>
        <dbReference type="Proteomes" id="UP001162060"/>
    </source>
</evidence>
<sequence length="143" mass="15065">MGQRHPVTSAYLTIIHCAAKASRNGAIKLSFFPADQVKAVNAAGENLPTASSGAGSRGDALLGLEDHDLKQIYSGESDGDTESTKATTKTEPSAAMTESMKSVKQRAMSLAEHRDVFKSFDSSDASSSRMIRLLKSNQGGGKS</sequence>
<dbReference type="EMBL" id="CAKLBY020000227">
    <property type="protein sequence ID" value="CAK7937515.1"/>
    <property type="molecule type" value="Genomic_DNA"/>
</dbReference>
<dbReference type="AlphaFoldDB" id="A0AAV1UVM2"/>
<feature type="region of interest" description="Disordered" evidence="1">
    <location>
        <begin position="72"/>
        <end position="107"/>
    </location>
</feature>
<accession>A0AAV1UVM2</accession>
<protein>
    <submittedName>
        <fullName evidence="2">Uncharacterized protein</fullName>
    </submittedName>
</protein>